<reference evidence="2" key="1">
    <citation type="submission" date="2021-08" db="EMBL/GenBank/DDBJ databases">
        <title>Hoeflea bacterium WL0058 sp. nov., isolated from the sediment.</title>
        <authorList>
            <person name="Wang L."/>
            <person name="Zhang D."/>
        </authorList>
    </citation>
    <scope>NUCLEOTIDE SEQUENCE</scope>
    <source>
        <strain evidence="2">WL0058</strain>
    </source>
</reference>
<dbReference type="AlphaFoldDB" id="A0AAE2ZSK9"/>
<keyword evidence="3" id="KW-1185">Reference proteome</keyword>
<name>A0AAE2ZSK9_9HYPH</name>
<evidence type="ECO:0000313" key="3">
    <source>
        <dbReference type="Proteomes" id="UP001196509"/>
    </source>
</evidence>
<dbReference type="RefSeq" id="WP_220230896.1">
    <property type="nucleotide sequence ID" value="NZ_JAICBX010000005.1"/>
</dbReference>
<dbReference type="InterPro" id="IPR021331">
    <property type="entry name" value="Hva1_TUDOR"/>
</dbReference>
<feature type="domain" description="Hypervirulence associated protein TUDOR" evidence="1">
    <location>
        <begin position="7"/>
        <end position="68"/>
    </location>
</feature>
<evidence type="ECO:0000259" key="1">
    <source>
        <dbReference type="Pfam" id="PF11160"/>
    </source>
</evidence>
<accession>A0AAE2ZSK9</accession>
<comment type="caution">
    <text evidence="2">The sequence shown here is derived from an EMBL/GenBank/DDBJ whole genome shotgun (WGS) entry which is preliminary data.</text>
</comment>
<dbReference type="Proteomes" id="UP001196509">
    <property type="component" value="Unassembled WGS sequence"/>
</dbReference>
<proteinExistence type="predicted"/>
<gene>
    <name evidence="2" type="ORF">K1W69_23510</name>
</gene>
<protein>
    <submittedName>
        <fullName evidence="2">DUF2945 domain-containing protein</fullName>
    </submittedName>
</protein>
<evidence type="ECO:0000313" key="2">
    <source>
        <dbReference type="EMBL" id="MBW8640182.1"/>
    </source>
</evidence>
<organism evidence="2 3">
    <name type="scientific">Flavimaribacter sediminis</name>
    <dbReference type="NCBI Taxonomy" id="2865987"/>
    <lineage>
        <taxon>Bacteria</taxon>
        <taxon>Pseudomonadati</taxon>
        <taxon>Pseudomonadota</taxon>
        <taxon>Alphaproteobacteria</taxon>
        <taxon>Hyphomicrobiales</taxon>
        <taxon>Rhizobiaceae</taxon>
        <taxon>Flavimaribacter</taxon>
    </lineage>
</organism>
<sequence>MKHYQTGTTVEWNWGSGVGSGTVAEIFTDKVTRTIKGNEVTRNASEEEPAYLIRQDDGDRVLKSHTELTKKGGASNK</sequence>
<dbReference type="Pfam" id="PF11160">
    <property type="entry name" value="Hva1_TUDOR"/>
    <property type="match status" value="1"/>
</dbReference>
<dbReference type="EMBL" id="JAICBX010000005">
    <property type="protein sequence ID" value="MBW8640182.1"/>
    <property type="molecule type" value="Genomic_DNA"/>
</dbReference>